<dbReference type="InterPro" id="IPR036388">
    <property type="entry name" value="WH-like_DNA-bd_sf"/>
</dbReference>
<evidence type="ECO:0000256" key="2">
    <source>
        <dbReference type="ARBA" id="ARBA00023125"/>
    </source>
</evidence>
<organism evidence="6 7">
    <name type="scientific">Cohnella lupini</name>
    <dbReference type="NCBI Taxonomy" id="1294267"/>
    <lineage>
        <taxon>Bacteria</taxon>
        <taxon>Bacillati</taxon>
        <taxon>Bacillota</taxon>
        <taxon>Bacilli</taxon>
        <taxon>Bacillales</taxon>
        <taxon>Paenibacillaceae</taxon>
        <taxon>Cohnella</taxon>
    </lineage>
</organism>
<dbReference type="OrthoDB" id="9776746at2"/>
<dbReference type="SUPFAM" id="SSF51206">
    <property type="entry name" value="cAMP-binding domain-like"/>
    <property type="match status" value="1"/>
</dbReference>
<feature type="domain" description="Cyclic nucleotide-binding" evidence="5">
    <location>
        <begin position="19"/>
        <end position="140"/>
    </location>
</feature>
<evidence type="ECO:0000313" key="6">
    <source>
        <dbReference type="EMBL" id="RED51711.1"/>
    </source>
</evidence>
<dbReference type="GO" id="GO:0003677">
    <property type="term" value="F:DNA binding"/>
    <property type="evidence" value="ECO:0007669"/>
    <property type="project" value="UniProtKB-KW"/>
</dbReference>
<gene>
    <name evidence="6" type="ORF">DFP95_1406</name>
</gene>
<keyword evidence="3" id="KW-0010">Activator</keyword>
<keyword evidence="4" id="KW-0804">Transcription</keyword>
<dbReference type="InterPro" id="IPR012318">
    <property type="entry name" value="HTH_CRP"/>
</dbReference>
<reference evidence="6 7" key="1">
    <citation type="submission" date="2018-07" db="EMBL/GenBank/DDBJ databases">
        <title>Genomic Encyclopedia of Type Strains, Phase III (KMG-III): the genomes of soil and plant-associated and newly described type strains.</title>
        <authorList>
            <person name="Whitman W."/>
        </authorList>
    </citation>
    <scope>NUCLEOTIDE SEQUENCE [LARGE SCALE GENOMIC DNA]</scope>
    <source>
        <strain evidence="6 7">CECT 8236</strain>
    </source>
</reference>
<evidence type="ECO:0000256" key="4">
    <source>
        <dbReference type="ARBA" id="ARBA00023163"/>
    </source>
</evidence>
<dbReference type="EMBL" id="QRDY01000040">
    <property type="protein sequence ID" value="RED51711.1"/>
    <property type="molecule type" value="Genomic_DNA"/>
</dbReference>
<dbReference type="RefSeq" id="WP_115995907.1">
    <property type="nucleotide sequence ID" value="NZ_QRDY01000040.1"/>
</dbReference>
<name>A0A3D9HQZ3_9BACL</name>
<keyword evidence="2" id="KW-0238">DNA-binding</keyword>
<evidence type="ECO:0000256" key="3">
    <source>
        <dbReference type="ARBA" id="ARBA00023159"/>
    </source>
</evidence>
<dbReference type="InterPro" id="IPR014710">
    <property type="entry name" value="RmlC-like_jellyroll"/>
</dbReference>
<dbReference type="SUPFAM" id="SSF46785">
    <property type="entry name" value="Winged helix' DNA-binding domain"/>
    <property type="match status" value="1"/>
</dbReference>
<dbReference type="Gene3D" id="2.60.120.10">
    <property type="entry name" value="Jelly Rolls"/>
    <property type="match status" value="1"/>
</dbReference>
<dbReference type="Gene3D" id="1.10.10.10">
    <property type="entry name" value="Winged helix-like DNA-binding domain superfamily/Winged helix DNA-binding domain"/>
    <property type="match status" value="1"/>
</dbReference>
<evidence type="ECO:0000256" key="1">
    <source>
        <dbReference type="ARBA" id="ARBA00023015"/>
    </source>
</evidence>
<dbReference type="InterPro" id="IPR018490">
    <property type="entry name" value="cNMP-bd_dom_sf"/>
</dbReference>
<dbReference type="Pfam" id="PF00027">
    <property type="entry name" value="cNMP_binding"/>
    <property type="match status" value="1"/>
</dbReference>
<dbReference type="AlphaFoldDB" id="A0A3D9HQZ3"/>
<dbReference type="CDD" id="cd00038">
    <property type="entry name" value="CAP_ED"/>
    <property type="match status" value="1"/>
</dbReference>
<dbReference type="Proteomes" id="UP000256869">
    <property type="component" value="Unassembled WGS sequence"/>
</dbReference>
<protein>
    <submittedName>
        <fullName evidence="6">CRP/FNR family transcriptional regulator</fullName>
    </submittedName>
</protein>
<keyword evidence="7" id="KW-1185">Reference proteome</keyword>
<proteinExistence type="predicted"/>
<keyword evidence="1" id="KW-0805">Transcription regulation</keyword>
<dbReference type="GO" id="GO:0006355">
    <property type="term" value="P:regulation of DNA-templated transcription"/>
    <property type="evidence" value="ECO:0007669"/>
    <property type="project" value="InterPro"/>
</dbReference>
<accession>A0A3D9HQZ3</accession>
<dbReference type="InterPro" id="IPR000595">
    <property type="entry name" value="cNMP-bd_dom"/>
</dbReference>
<evidence type="ECO:0000313" key="7">
    <source>
        <dbReference type="Proteomes" id="UP000256869"/>
    </source>
</evidence>
<sequence length="226" mass="24862">MSSSTLMDSRSVAVGIFPYLSAISPTEWAEARPVLREFPAKSNIFQKEDAAIYGMFLLHGSARISLIAENGSESILNVLSAGEICALFLLSGLSGRDYPGSLTAETDVVALFVLKSSFLRWVQTYEPIRNAVFGGLLDGMIRMGGMAQSKEIARLEPRLAGALLRLTSATQPLLHTTHRDLAVEIDSAREVVTRALQRYQRKGWIETGRGWVRILHREALEAQLGD</sequence>
<dbReference type="Pfam" id="PF13545">
    <property type="entry name" value="HTH_Crp_2"/>
    <property type="match status" value="1"/>
</dbReference>
<evidence type="ECO:0000259" key="5">
    <source>
        <dbReference type="SMART" id="SM00100"/>
    </source>
</evidence>
<dbReference type="SMART" id="SM00100">
    <property type="entry name" value="cNMP"/>
    <property type="match status" value="1"/>
</dbReference>
<dbReference type="InterPro" id="IPR036390">
    <property type="entry name" value="WH_DNA-bd_sf"/>
</dbReference>
<comment type="caution">
    <text evidence="6">The sequence shown here is derived from an EMBL/GenBank/DDBJ whole genome shotgun (WGS) entry which is preliminary data.</text>
</comment>